<gene>
    <name evidence="3" type="ORF">NUTIK01_00830</name>
</gene>
<dbReference type="Pfam" id="PF13488">
    <property type="entry name" value="Gly-zipper_Omp"/>
    <property type="match status" value="1"/>
</dbReference>
<dbReference type="Proteomes" id="UP001187221">
    <property type="component" value="Unassembled WGS sequence"/>
</dbReference>
<evidence type="ECO:0000256" key="1">
    <source>
        <dbReference type="SAM" id="SignalP"/>
    </source>
</evidence>
<sequence length="86" mass="8459">MTRRFLVPASLALAAFSLAGCARNYAGEGGLAGAGAGAVISGVTGGDVGTGAAIGGALGAAVGSQVKKHKRDCWRRDADGRGYYVC</sequence>
<feature type="chain" id="PRO_5045119903" description="Glycine zipper domain-containing protein" evidence="1">
    <location>
        <begin position="27"/>
        <end position="86"/>
    </location>
</feature>
<reference evidence="3 4" key="1">
    <citation type="submission" date="2023-06" db="EMBL/GenBank/DDBJ databases">
        <title>Draft genome sequence of Novosphingobium sp. strain IK01.</title>
        <authorList>
            <person name="Hatamoto M."/>
            <person name="Ikarashi T."/>
            <person name="Yamaguchi T."/>
        </authorList>
    </citation>
    <scope>NUCLEOTIDE SEQUENCE [LARGE SCALE GENOMIC DNA]</scope>
    <source>
        <strain evidence="3 4">IK01</strain>
    </source>
</reference>
<comment type="caution">
    <text evidence="3">The sequence shown here is derived from an EMBL/GenBank/DDBJ whole genome shotgun (WGS) entry which is preliminary data.</text>
</comment>
<dbReference type="InterPro" id="IPR039567">
    <property type="entry name" value="Gly-zipper"/>
</dbReference>
<dbReference type="EMBL" id="BTFW01000001">
    <property type="protein sequence ID" value="GMM59306.1"/>
    <property type="molecule type" value="Genomic_DNA"/>
</dbReference>
<evidence type="ECO:0000313" key="4">
    <source>
        <dbReference type="Proteomes" id="UP001187221"/>
    </source>
</evidence>
<dbReference type="RefSeq" id="WP_317973165.1">
    <property type="nucleotide sequence ID" value="NZ_BTFW01000001.1"/>
</dbReference>
<proteinExistence type="predicted"/>
<keyword evidence="4" id="KW-1185">Reference proteome</keyword>
<feature type="domain" description="Glycine zipper" evidence="2">
    <location>
        <begin position="29"/>
        <end position="69"/>
    </location>
</feature>
<evidence type="ECO:0000313" key="3">
    <source>
        <dbReference type="EMBL" id="GMM59306.1"/>
    </source>
</evidence>
<protein>
    <recommendedName>
        <fullName evidence="2">Glycine zipper domain-containing protein</fullName>
    </recommendedName>
</protein>
<name>A0ABQ6P591_9SPHN</name>
<accession>A0ABQ6P591</accession>
<feature type="signal peptide" evidence="1">
    <location>
        <begin position="1"/>
        <end position="26"/>
    </location>
</feature>
<organism evidence="3 4">
    <name type="scientific">Novosphingobium pituita</name>
    <dbReference type="NCBI Taxonomy" id="3056842"/>
    <lineage>
        <taxon>Bacteria</taxon>
        <taxon>Pseudomonadati</taxon>
        <taxon>Pseudomonadota</taxon>
        <taxon>Alphaproteobacteria</taxon>
        <taxon>Sphingomonadales</taxon>
        <taxon>Sphingomonadaceae</taxon>
        <taxon>Novosphingobium</taxon>
    </lineage>
</organism>
<evidence type="ECO:0000259" key="2">
    <source>
        <dbReference type="Pfam" id="PF13488"/>
    </source>
</evidence>
<dbReference type="PROSITE" id="PS51257">
    <property type="entry name" value="PROKAR_LIPOPROTEIN"/>
    <property type="match status" value="1"/>
</dbReference>
<keyword evidence="1" id="KW-0732">Signal</keyword>